<feature type="transmembrane region" description="Helical" evidence="1">
    <location>
        <begin position="156"/>
        <end position="180"/>
    </location>
</feature>
<keyword evidence="1" id="KW-0472">Membrane</keyword>
<sequence>MLGRTHMAIGALGATVITPLLISLPWEPVFAMRTVNLVPEALVVVGAVLGSLVPDLDESHSLLARKAEMVGRIAFLLIALYVLLAGHVPLTLFSIVGYALLTFTLFSRANVMRKIALGAVGLFAMYGVVTHVMPLVAGLAFFAWSMGAIFTSHRMFTHSVLGIGLFSMGMMISLHGLWAVCAEAAMAGYALHLIADGIAGGVPLLWPLPARQGIRLVKTGSAADHAIGLVALVGFLWFTVK</sequence>
<keyword evidence="3" id="KW-1185">Reference proteome</keyword>
<evidence type="ECO:0000256" key="1">
    <source>
        <dbReference type="SAM" id="Phobius"/>
    </source>
</evidence>
<comment type="caution">
    <text evidence="2">The sequence shown here is derived from an EMBL/GenBank/DDBJ whole genome shotgun (WGS) entry which is preliminary data.</text>
</comment>
<feature type="transmembrane region" description="Helical" evidence="1">
    <location>
        <begin position="186"/>
        <end position="208"/>
    </location>
</feature>
<dbReference type="AlphaFoldDB" id="A0A9X1V8Y8"/>
<feature type="transmembrane region" description="Helical" evidence="1">
    <location>
        <begin position="30"/>
        <end position="53"/>
    </location>
</feature>
<keyword evidence="1" id="KW-1133">Transmembrane helix</keyword>
<evidence type="ECO:0000313" key="2">
    <source>
        <dbReference type="EMBL" id="MCI0182233.1"/>
    </source>
</evidence>
<evidence type="ECO:0008006" key="4">
    <source>
        <dbReference type="Google" id="ProtNLM"/>
    </source>
</evidence>
<feature type="transmembrane region" description="Helical" evidence="1">
    <location>
        <begin position="220"/>
        <end position="240"/>
    </location>
</feature>
<gene>
    <name evidence="2" type="ORF">MM817_00489</name>
</gene>
<dbReference type="Proteomes" id="UP001139263">
    <property type="component" value="Unassembled WGS sequence"/>
</dbReference>
<feature type="transmembrane region" description="Helical" evidence="1">
    <location>
        <begin position="115"/>
        <end position="144"/>
    </location>
</feature>
<keyword evidence="1" id="KW-0812">Transmembrane</keyword>
<protein>
    <recommendedName>
        <fullName evidence="4">Metal-dependent hydrolase</fullName>
    </recommendedName>
</protein>
<reference evidence="2" key="1">
    <citation type="submission" date="2022-03" db="EMBL/GenBank/DDBJ databases">
        <title>Draft Genome Sequence of Firmicute Strain S0AB, a Heterotrophic Iron/Sulfur-Oxidizing Extreme Acidophile.</title>
        <authorList>
            <person name="Vergara E."/>
            <person name="Pakostova E."/>
            <person name="Johnson D.B."/>
            <person name="Holmes D.S."/>
        </authorList>
    </citation>
    <scope>NUCLEOTIDE SEQUENCE</scope>
    <source>
        <strain evidence="2">S0AB</strain>
    </source>
</reference>
<feature type="transmembrane region" description="Helical" evidence="1">
    <location>
        <begin position="7"/>
        <end position="24"/>
    </location>
</feature>
<proteinExistence type="predicted"/>
<dbReference type="Pfam" id="PF04307">
    <property type="entry name" value="YdjM"/>
    <property type="match status" value="1"/>
</dbReference>
<dbReference type="InterPro" id="IPR007404">
    <property type="entry name" value="YdjM-like"/>
</dbReference>
<accession>A0A9X1V8Y8</accession>
<evidence type="ECO:0000313" key="3">
    <source>
        <dbReference type="Proteomes" id="UP001139263"/>
    </source>
</evidence>
<feature type="transmembrane region" description="Helical" evidence="1">
    <location>
        <begin position="74"/>
        <end position="103"/>
    </location>
</feature>
<dbReference type="EMBL" id="JALBUF010000001">
    <property type="protein sequence ID" value="MCI0182233.1"/>
    <property type="molecule type" value="Genomic_DNA"/>
</dbReference>
<organism evidence="2 3">
    <name type="scientific">Sulfoacidibacillus ferrooxidans</name>
    <dbReference type="NCBI Taxonomy" id="2005001"/>
    <lineage>
        <taxon>Bacteria</taxon>
        <taxon>Bacillati</taxon>
        <taxon>Bacillota</taxon>
        <taxon>Bacilli</taxon>
        <taxon>Bacillales</taxon>
        <taxon>Alicyclobacillaceae</taxon>
        <taxon>Sulfoacidibacillus</taxon>
    </lineage>
</organism>
<dbReference type="RefSeq" id="WP_241711842.1">
    <property type="nucleotide sequence ID" value="NZ_JALBUF010000001.1"/>
</dbReference>
<name>A0A9X1V8Y8_9BACL</name>